<name>A0A7X3BV36_9FIRM</name>
<keyword evidence="3 6" id="KW-0812">Transmembrane</keyword>
<evidence type="ECO:0000313" key="7">
    <source>
        <dbReference type="EMBL" id="MTT75423.1"/>
    </source>
</evidence>
<dbReference type="InterPro" id="IPR003339">
    <property type="entry name" value="ABC/ECF_trnsptr_transmembrane"/>
</dbReference>
<evidence type="ECO:0000256" key="6">
    <source>
        <dbReference type="SAM" id="Phobius"/>
    </source>
</evidence>
<comment type="subcellular location">
    <subcellularLocation>
        <location evidence="1">Membrane</location>
        <topology evidence="1">Multi-pass membrane protein</topology>
    </subcellularLocation>
</comment>
<evidence type="ECO:0000256" key="1">
    <source>
        <dbReference type="ARBA" id="ARBA00004141"/>
    </source>
</evidence>
<dbReference type="OrthoDB" id="1633899at2"/>
<feature type="transmembrane region" description="Helical" evidence="6">
    <location>
        <begin position="95"/>
        <end position="116"/>
    </location>
</feature>
<evidence type="ECO:0000256" key="4">
    <source>
        <dbReference type="ARBA" id="ARBA00022989"/>
    </source>
</evidence>
<dbReference type="EMBL" id="WNBW01000008">
    <property type="protein sequence ID" value="MTU04550.1"/>
    <property type="molecule type" value="Genomic_DNA"/>
</dbReference>
<dbReference type="InterPro" id="IPR051611">
    <property type="entry name" value="ECF_transporter_component"/>
</dbReference>
<reference evidence="9 10" key="1">
    <citation type="journal article" date="2019" name="Nat. Med.">
        <title>A library of human gut bacterial isolates paired with longitudinal multiomics data enables mechanistic microbiome research.</title>
        <authorList>
            <person name="Poyet M."/>
            <person name="Groussin M."/>
            <person name="Gibbons S.M."/>
            <person name="Avila-Pacheco J."/>
            <person name="Jiang X."/>
            <person name="Kearney S.M."/>
            <person name="Perrotta A.R."/>
            <person name="Berdy B."/>
            <person name="Zhao S."/>
            <person name="Lieberman T.D."/>
            <person name="Swanson P.K."/>
            <person name="Smith M."/>
            <person name="Roesemann S."/>
            <person name="Alexander J.E."/>
            <person name="Rich S.A."/>
            <person name="Livny J."/>
            <person name="Vlamakis H."/>
            <person name="Clish C."/>
            <person name="Bullock K."/>
            <person name="Deik A."/>
            <person name="Scott J."/>
            <person name="Pierce K.A."/>
            <person name="Xavier R.J."/>
            <person name="Alm E.J."/>
        </authorList>
    </citation>
    <scope>NUCLEOTIDE SEQUENCE [LARGE SCALE GENOMIC DNA]</scope>
    <source>
        <strain evidence="7 10">BIOML-A13</strain>
        <strain evidence="8 9">BIOML-A3</strain>
    </source>
</reference>
<comment type="caution">
    <text evidence="7">The sequence shown here is derived from an EMBL/GenBank/DDBJ whole genome shotgun (WGS) entry which is preliminary data.</text>
</comment>
<dbReference type="GO" id="GO:0005886">
    <property type="term" value="C:plasma membrane"/>
    <property type="evidence" value="ECO:0007669"/>
    <property type="project" value="UniProtKB-ARBA"/>
</dbReference>
<feature type="transmembrane region" description="Helical" evidence="6">
    <location>
        <begin position="122"/>
        <end position="142"/>
    </location>
</feature>
<protein>
    <submittedName>
        <fullName evidence="7">Energy-coupling factor transporter transmembrane protein EcfT</fullName>
    </submittedName>
</protein>
<gene>
    <name evidence="7" type="ORF">GMD11_03940</name>
    <name evidence="8" type="ORF">GMD18_09085</name>
</gene>
<evidence type="ECO:0000313" key="9">
    <source>
        <dbReference type="Proteomes" id="UP000443070"/>
    </source>
</evidence>
<dbReference type="PANTHER" id="PTHR34857:SF2">
    <property type="entry name" value="SLL0384 PROTEIN"/>
    <property type="match status" value="1"/>
</dbReference>
<evidence type="ECO:0000256" key="5">
    <source>
        <dbReference type="ARBA" id="ARBA00023136"/>
    </source>
</evidence>
<keyword evidence="2" id="KW-1003">Cell membrane</keyword>
<evidence type="ECO:0000256" key="3">
    <source>
        <dbReference type="ARBA" id="ARBA00022692"/>
    </source>
</evidence>
<keyword evidence="9" id="KW-1185">Reference proteome</keyword>
<dbReference type="RefSeq" id="WP_149877537.1">
    <property type="nucleotide sequence ID" value="NZ_WNBG01000007.1"/>
</dbReference>
<dbReference type="Proteomes" id="UP000443070">
    <property type="component" value="Unassembled WGS sequence"/>
</dbReference>
<sequence>MSVRQLWEGCDAAVWAQRLDGRTKLLGLFLVAVLAIVVDNPRTLFLLFTATLLLHLFARTSVYKWQVLAILLLLGLWGSMFSQALFFAQTPRTPLFVLLEPTVPVLGSITGGLYVYREGVVYGAVQGLRSATMLALGLFVCWTSDPRQLLKALMAWRLSPQIAFMLVTAIRFLPVLAAEAGEVIIALRLRSDTQVGRKSVVRHLPYIAKPLLARCLRRAQTLALSVVSRGFFLSAARKNELWRNKEKLACIILTVFTLGIAFSKIAYLLSEQGMYFGNLRIVYDWTKLYL</sequence>
<feature type="transmembrane region" description="Helical" evidence="6">
    <location>
        <begin position="25"/>
        <end position="53"/>
    </location>
</feature>
<evidence type="ECO:0000313" key="10">
    <source>
        <dbReference type="Proteomes" id="UP000484547"/>
    </source>
</evidence>
<accession>A0A7X3BV36</accession>
<feature type="transmembrane region" description="Helical" evidence="6">
    <location>
        <begin position="65"/>
        <end position="88"/>
    </location>
</feature>
<dbReference type="Proteomes" id="UP000484547">
    <property type="component" value="Unassembled WGS sequence"/>
</dbReference>
<proteinExistence type="predicted"/>
<dbReference type="CDD" id="cd16914">
    <property type="entry name" value="EcfT"/>
    <property type="match status" value="1"/>
</dbReference>
<feature type="transmembrane region" description="Helical" evidence="6">
    <location>
        <begin position="248"/>
        <end position="269"/>
    </location>
</feature>
<dbReference type="Pfam" id="PF02361">
    <property type="entry name" value="CbiQ"/>
    <property type="match status" value="1"/>
</dbReference>
<dbReference type="AlphaFoldDB" id="A0A7X3BV36"/>
<keyword evidence="5 6" id="KW-0472">Membrane</keyword>
<organism evidence="7 10">
    <name type="scientific">Phascolarctobacterium faecium</name>
    <dbReference type="NCBI Taxonomy" id="33025"/>
    <lineage>
        <taxon>Bacteria</taxon>
        <taxon>Bacillati</taxon>
        <taxon>Bacillota</taxon>
        <taxon>Negativicutes</taxon>
        <taxon>Acidaminococcales</taxon>
        <taxon>Acidaminococcaceae</taxon>
        <taxon>Phascolarctobacterium</taxon>
    </lineage>
</organism>
<keyword evidence="4 6" id="KW-1133">Transmembrane helix</keyword>
<dbReference type="EMBL" id="WNBM01000001">
    <property type="protein sequence ID" value="MTT75423.1"/>
    <property type="molecule type" value="Genomic_DNA"/>
</dbReference>
<evidence type="ECO:0000313" key="8">
    <source>
        <dbReference type="EMBL" id="MTU04550.1"/>
    </source>
</evidence>
<dbReference type="PANTHER" id="PTHR34857">
    <property type="entry name" value="SLL0384 PROTEIN"/>
    <property type="match status" value="1"/>
</dbReference>
<evidence type="ECO:0000256" key="2">
    <source>
        <dbReference type="ARBA" id="ARBA00022475"/>
    </source>
</evidence>